<accession>A0AAV6IM11</accession>
<dbReference type="Proteomes" id="UP000823749">
    <property type="component" value="Chromosome 10"/>
</dbReference>
<evidence type="ECO:0000256" key="1">
    <source>
        <dbReference type="SAM" id="MobiDB-lite"/>
    </source>
</evidence>
<gene>
    <name evidence="2" type="ORF">RHGRI_029534</name>
</gene>
<reference evidence="2" key="1">
    <citation type="submission" date="2020-08" db="EMBL/GenBank/DDBJ databases">
        <title>Plant Genome Project.</title>
        <authorList>
            <person name="Zhang R.-G."/>
        </authorList>
    </citation>
    <scope>NUCLEOTIDE SEQUENCE</scope>
    <source>
        <strain evidence="2">WSP0</strain>
        <tissue evidence="2">Leaf</tissue>
    </source>
</reference>
<name>A0AAV6IM11_9ERIC</name>
<feature type="compositionally biased region" description="Basic and acidic residues" evidence="1">
    <location>
        <begin position="1"/>
        <end position="24"/>
    </location>
</feature>
<sequence length="58" mass="6564">MPRCKSDLNHEHPTDSEPHHREHPSMSAQSLMTLLKPSQNHTLGRRRSPPPTATSDPM</sequence>
<keyword evidence="3" id="KW-1185">Reference proteome</keyword>
<comment type="caution">
    <text evidence="2">The sequence shown here is derived from an EMBL/GenBank/DDBJ whole genome shotgun (WGS) entry which is preliminary data.</text>
</comment>
<dbReference type="EMBL" id="JACTNZ010000010">
    <property type="protein sequence ID" value="KAG5528905.1"/>
    <property type="molecule type" value="Genomic_DNA"/>
</dbReference>
<evidence type="ECO:0000313" key="3">
    <source>
        <dbReference type="Proteomes" id="UP000823749"/>
    </source>
</evidence>
<protein>
    <submittedName>
        <fullName evidence="2">Uncharacterized protein</fullName>
    </submittedName>
</protein>
<proteinExistence type="predicted"/>
<dbReference type="AlphaFoldDB" id="A0AAV6IM11"/>
<organism evidence="2 3">
    <name type="scientific">Rhododendron griersonianum</name>
    <dbReference type="NCBI Taxonomy" id="479676"/>
    <lineage>
        <taxon>Eukaryota</taxon>
        <taxon>Viridiplantae</taxon>
        <taxon>Streptophyta</taxon>
        <taxon>Embryophyta</taxon>
        <taxon>Tracheophyta</taxon>
        <taxon>Spermatophyta</taxon>
        <taxon>Magnoliopsida</taxon>
        <taxon>eudicotyledons</taxon>
        <taxon>Gunneridae</taxon>
        <taxon>Pentapetalae</taxon>
        <taxon>asterids</taxon>
        <taxon>Ericales</taxon>
        <taxon>Ericaceae</taxon>
        <taxon>Ericoideae</taxon>
        <taxon>Rhodoreae</taxon>
        <taxon>Rhododendron</taxon>
    </lineage>
</organism>
<feature type="compositionally biased region" description="Polar residues" evidence="1">
    <location>
        <begin position="26"/>
        <end position="42"/>
    </location>
</feature>
<feature type="region of interest" description="Disordered" evidence="1">
    <location>
        <begin position="1"/>
        <end position="58"/>
    </location>
</feature>
<evidence type="ECO:0000313" key="2">
    <source>
        <dbReference type="EMBL" id="KAG5528905.1"/>
    </source>
</evidence>